<evidence type="ECO:0000313" key="8">
    <source>
        <dbReference type="Proteomes" id="UP000609064"/>
    </source>
</evidence>
<evidence type="ECO:0000256" key="2">
    <source>
        <dbReference type="ARBA" id="ARBA00022723"/>
    </source>
</evidence>
<dbReference type="InterPro" id="IPR005494">
    <property type="entry name" value="GSPS_pre-ATP-grasp-like_dom"/>
</dbReference>
<dbReference type="Proteomes" id="UP000609064">
    <property type="component" value="Unassembled WGS sequence"/>
</dbReference>
<dbReference type="EMBL" id="BMKK01000003">
    <property type="protein sequence ID" value="GGD51914.1"/>
    <property type="molecule type" value="Genomic_DNA"/>
</dbReference>
<evidence type="ECO:0000256" key="5">
    <source>
        <dbReference type="ARBA" id="ARBA00022842"/>
    </source>
</evidence>
<feature type="domain" description="Glutathionylspermidine synthase pre-ATP-grasp-like" evidence="6">
    <location>
        <begin position="12"/>
        <end position="388"/>
    </location>
</feature>
<dbReference type="GO" id="GO:0005524">
    <property type="term" value="F:ATP binding"/>
    <property type="evidence" value="ECO:0007669"/>
    <property type="project" value="UniProtKB-KW"/>
</dbReference>
<evidence type="ECO:0000259" key="6">
    <source>
        <dbReference type="Pfam" id="PF03738"/>
    </source>
</evidence>
<keyword evidence="8" id="KW-1185">Reference proteome</keyword>
<keyword evidence="3" id="KW-0547">Nucleotide-binding</keyword>
<reference evidence="7" key="2">
    <citation type="submission" date="2020-09" db="EMBL/GenBank/DDBJ databases">
        <authorList>
            <person name="Sun Q."/>
            <person name="Zhou Y."/>
        </authorList>
    </citation>
    <scope>NUCLEOTIDE SEQUENCE</scope>
    <source>
        <strain evidence="7">CGMCC 1.15958</strain>
    </source>
</reference>
<dbReference type="Pfam" id="PF03738">
    <property type="entry name" value="GSP_synth"/>
    <property type="match status" value="1"/>
</dbReference>
<keyword evidence="1" id="KW-0436">Ligase</keyword>
<comment type="caution">
    <text evidence="7">The sequence shown here is derived from an EMBL/GenBank/DDBJ whole genome shotgun (WGS) entry which is preliminary data.</text>
</comment>
<organism evidence="7 8">
    <name type="scientific">Emticicia aquatilis</name>
    <dbReference type="NCBI Taxonomy" id="1537369"/>
    <lineage>
        <taxon>Bacteria</taxon>
        <taxon>Pseudomonadati</taxon>
        <taxon>Bacteroidota</taxon>
        <taxon>Cytophagia</taxon>
        <taxon>Cytophagales</taxon>
        <taxon>Leadbetterellaceae</taxon>
        <taxon>Emticicia</taxon>
    </lineage>
</organism>
<protein>
    <submittedName>
        <fullName evidence="7">Glutathionylspermidine synthase</fullName>
    </submittedName>
</protein>
<dbReference type="SUPFAM" id="SSF52440">
    <property type="entry name" value="PreATP-grasp domain"/>
    <property type="match status" value="1"/>
</dbReference>
<dbReference type="GO" id="GO:0016874">
    <property type="term" value="F:ligase activity"/>
    <property type="evidence" value="ECO:0007669"/>
    <property type="project" value="UniProtKB-KW"/>
</dbReference>
<dbReference type="GO" id="GO:0046872">
    <property type="term" value="F:metal ion binding"/>
    <property type="evidence" value="ECO:0007669"/>
    <property type="project" value="UniProtKB-KW"/>
</dbReference>
<keyword evidence="4" id="KW-0067">ATP-binding</keyword>
<reference evidence="7" key="1">
    <citation type="journal article" date="2014" name="Int. J. Syst. Evol. Microbiol.">
        <title>Complete genome sequence of Corynebacterium casei LMG S-19264T (=DSM 44701T), isolated from a smear-ripened cheese.</title>
        <authorList>
            <consortium name="US DOE Joint Genome Institute (JGI-PGF)"/>
            <person name="Walter F."/>
            <person name="Albersmeier A."/>
            <person name="Kalinowski J."/>
            <person name="Ruckert C."/>
        </authorList>
    </citation>
    <scope>NUCLEOTIDE SEQUENCE</scope>
    <source>
        <strain evidence="7">CGMCC 1.15958</strain>
    </source>
</reference>
<dbReference type="InterPro" id="IPR016185">
    <property type="entry name" value="PreATP-grasp_dom_sf"/>
</dbReference>
<keyword evidence="5" id="KW-0460">Magnesium</keyword>
<evidence type="ECO:0000313" key="7">
    <source>
        <dbReference type="EMBL" id="GGD51914.1"/>
    </source>
</evidence>
<proteinExistence type="predicted"/>
<dbReference type="SUPFAM" id="SSF56059">
    <property type="entry name" value="Glutathione synthetase ATP-binding domain-like"/>
    <property type="match status" value="1"/>
</dbReference>
<dbReference type="Gene3D" id="3.30.1490.330">
    <property type="match status" value="1"/>
</dbReference>
<gene>
    <name evidence="7" type="ORF">GCM10011514_15170</name>
</gene>
<dbReference type="AlphaFoldDB" id="A0A917DNT1"/>
<evidence type="ECO:0000256" key="3">
    <source>
        <dbReference type="ARBA" id="ARBA00022741"/>
    </source>
</evidence>
<evidence type="ECO:0000256" key="4">
    <source>
        <dbReference type="ARBA" id="ARBA00022840"/>
    </source>
</evidence>
<sequence>MKLKNLTISPEASLRNIGWNWMLGEDTLPYITNEMVVVSEEEAESYFDAANELYEMYIAAAQHVIDNERYAELGIPENLIELIEYSWENDANWHIYGRFDLSGGVDGKPIKLIEFNADTATCIPETAVVQWASLKANYLDESQQFNTLYETFVEKFRELHRQNPSFQKTLLISTMKDFPEDDTNMQVLGEAAKEAGFEVTFDYIENVEFSAIEGIFKYNTDSGSFTKYDFWFKLIPWEYIGWDEPELAQILTEISKNQKAVILNPAYTLLFQSKAILKILWELYPNHPLLLETSSQAILGKTCVEKVLFGREGANIRIISPSGTTETSTEGEYFEQNTVFQEYTDFLKDNAGNSYQAGVFFVGEACGLGYRRGGKILDNKAQFCGHLIEG</sequence>
<accession>A0A917DNT1</accession>
<name>A0A917DNT1_9BACT</name>
<evidence type="ECO:0000256" key="1">
    <source>
        <dbReference type="ARBA" id="ARBA00022598"/>
    </source>
</evidence>
<keyword evidence="2" id="KW-0479">Metal-binding</keyword>